<dbReference type="EC" id="6.3.4.14" evidence="4 13"/>
<comment type="pathway">
    <text evidence="2 13">Lipid metabolism; malonyl-CoA biosynthesis; malonyl-CoA from acetyl-CoA: step 1/1.</text>
</comment>
<dbReference type="GO" id="GO:0006633">
    <property type="term" value="P:fatty acid biosynthetic process"/>
    <property type="evidence" value="ECO:0007669"/>
    <property type="project" value="UniProtKB-KW"/>
</dbReference>
<dbReference type="PANTHER" id="PTHR48095:SF2">
    <property type="entry name" value="BIOTIN CARBOXYLASE, CHLOROPLASTIC"/>
    <property type="match status" value="1"/>
</dbReference>
<dbReference type="RefSeq" id="WP_017894552.1">
    <property type="nucleotide sequence ID" value="NZ_CBXI010000044.1"/>
</dbReference>
<dbReference type="PROSITE" id="PS00866">
    <property type="entry name" value="CPSASE_1"/>
    <property type="match status" value="1"/>
</dbReference>
<dbReference type="Gene3D" id="3.30.470.20">
    <property type="entry name" value="ATP-grasp fold, B domain"/>
    <property type="match status" value="1"/>
</dbReference>
<dbReference type="InterPro" id="IPR016185">
    <property type="entry name" value="PreATP-grasp_dom_sf"/>
</dbReference>
<dbReference type="GeneID" id="29419811"/>
<comment type="catalytic activity">
    <reaction evidence="11 13">
        <text>N(6)-biotinyl-L-lysyl-[protein] + hydrogencarbonate + ATP = N(6)-carboxybiotinyl-L-lysyl-[protein] + ADP + phosphate + H(+)</text>
        <dbReference type="Rhea" id="RHEA:13501"/>
        <dbReference type="Rhea" id="RHEA-COMP:10505"/>
        <dbReference type="Rhea" id="RHEA-COMP:10506"/>
        <dbReference type="ChEBI" id="CHEBI:15378"/>
        <dbReference type="ChEBI" id="CHEBI:17544"/>
        <dbReference type="ChEBI" id="CHEBI:30616"/>
        <dbReference type="ChEBI" id="CHEBI:43474"/>
        <dbReference type="ChEBI" id="CHEBI:83144"/>
        <dbReference type="ChEBI" id="CHEBI:83145"/>
        <dbReference type="ChEBI" id="CHEBI:456216"/>
        <dbReference type="EC" id="6.3.4.14"/>
    </reaction>
</comment>
<keyword evidence="13" id="KW-0276">Fatty acid metabolism</keyword>
<keyword evidence="13" id="KW-0443">Lipid metabolism</keyword>
<dbReference type="GO" id="GO:0004075">
    <property type="term" value="F:biotin carboxylase activity"/>
    <property type="evidence" value="ECO:0007669"/>
    <property type="project" value="UniProtKB-EC"/>
</dbReference>
<comment type="function">
    <text evidence="1 13">This protein is a component of the acetyl coenzyme A carboxylase complex; first, biotin carboxylase catalyzes the carboxylation of the carrier protein and then the transcarboxylase transfers the carboxyl group to form malonyl-CoA.</text>
</comment>
<dbReference type="Pfam" id="PF02785">
    <property type="entry name" value="Biotin_carb_C"/>
    <property type="match status" value="1"/>
</dbReference>
<evidence type="ECO:0000259" key="14">
    <source>
        <dbReference type="PROSITE" id="PS50975"/>
    </source>
</evidence>
<dbReference type="InterPro" id="IPR011764">
    <property type="entry name" value="Biotin_carboxylation_dom"/>
</dbReference>
<dbReference type="SUPFAM" id="SSF51246">
    <property type="entry name" value="Rudiment single hybrid motif"/>
    <property type="match status" value="1"/>
</dbReference>
<dbReference type="PROSITE" id="PS00867">
    <property type="entry name" value="CPSASE_2"/>
    <property type="match status" value="1"/>
</dbReference>
<keyword evidence="8 12" id="KW-0067">ATP-binding</keyword>
<dbReference type="OrthoDB" id="9807469at2"/>
<keyword evidence="9" id="KW-0460">Magnesium</keyword>
<dbReference type="Proteomes" id="UP000019482">
    <property type="component" value="Unassembled WGS sequence"/>
</dbReference>
<dbReference type="FunFam" id="3.30.470.20:FF:000028">
    <property type="entry name" value="Methylcrotonoyl-CoA carboxylase subunit alpha, mitochondrial"/>
    <property type="match status" value="1"/>
</dbReference>
<keyword evidence="13" id="KW-0444">Lipid biosynthesis</keyword>
<dbReference type="NCBIfam" id="NF006367">
    <property type="entry name" value="PRK08591.1"/>
    <property type="match status" value="1"/>
</dbReference>
<feature type="domain" description="Biotin carboxylation" evidence="15">
    <location>
        <begin position="1"/>
        <end position="446"/>
    </location>
</feature>
<dbReference type="FunFam" id="3.30.1490.20:FF:000018">
    <property type="entry name" value="Biotin carboxylase"/>
    <property type="match status" value="1"/>
</dbReference>
<organism evidence="16 17">
    <name type="scientific">Clostridium tyrobutyricum DIVETGP</name>
    <dbReference type="NCBI Taxonomy" id="1408889"/>
    <lineage>
        <taxon>Bacteria</taxon>
        <taxon>Bacillati</taxon>
        <taxon>Bacillota</taxon>
        <taxon>Clostridia</taxon>
        <taxon>Eubacteriales</taxon>
        <taxon>Clostridiaceae</taxon>
        <taxon>Clostridium</taxon>
    </lineage>
</organism>
<evidence type="ECO:0000256" key="13">
    <source>
        <dbReference type="RuleBase" id="RU365063"/>
    </source>
</evidence>
<keyword evidence="17" id="KW-1185">Reference proteome</keyword>
<dbReference type="UniPathway" id="UPA00655">
    <property type="reaction ID" value="UER00711"/>
</dbReference>
<evidence type="ECO:0000259" key="15">
    <source>
        <dbReference type="PROSITE" id="PS50979"/>
    </source>
</evidence>
<evidence type="ECO:0000256" key="9">
    <source>
        <dbReference type="ARBA" id="ARBA00022842"/>
    </source>
</evidence>
<keyword evidence="10 13" id="KW-0092">Biotin</keyword>
<evidence type="ECO:0000256" key="3">
    <source>
        <dbReference type="ARBA" id="ARBA00011750"/>
    </source>
</evidence>
<evidence type="ECO:0000313" key="16">
    <source>
        <dbReference type="EMBL" id="CDL92722.1"/>
    </source>
</evidence>
<dbReference type="InterPro" id="IPR005479">
    <property type="entry name" value="CPAse_ATP-bd"/>
</dbReference>
<dbReference type="InterPro" id="IPR011761">
    <property type="entry name" value="ATP-grasp"/>
</dbReference>
<keyword evidence="5 13" id="KW-0436">Ligase</keyword>
<keyword evidence="6" id="KW-0479">Metal-binding</keyword>
<accession>W6NLR1</accession>
<reference evidence="16 17" key="1">
    <citation type="journal article" date="2015" name="Genome Announc.">
        <title>Draft Genome Sequence of Clostridium tyrobutyricum Strain DIVETGP, Isolated from Cow's Milk for Grana Padano Production.</title>
        <authorList>
            <person name="Soggiu A."/>
            <person name="Piras C."/>
            <person name="Gaiarsa S."/>
            <person name="Sassera D."/>
            <person name="Roncada P."/>
            <person name="Bendixen E."/>
            <person name="Brasca M."/>
            <person name="Bonizzi L."/>
        </authorList>
    </citation>
    <scope>NUCLEOTIDE SEQUENCE [LARGE SCALE GENOMIC DNA]</scope>
    <source>
        <strain evidence="16 17">DIVETGP</strain>
    </source>
</reference>
<evidence type="ECO:0000256" key="5">
    <source>
        <dbReference type="ARBA" id="ARBA00022598"/>
    </source>
</evidence>
<dbReference type="InterPro" id="IPR005481">
    <property type="entry name" value="BC-like_N"/>
</dbReference>
<dbReference type="FunFam" id="3.40.50.20:FF:000010">
    <property type="entry name" value="Propionyl-CoA carboxylase subunit alpha"/>
    <property type="match status" value="1"/>
</dbReference>
<dbReference type="Pfam" id="PF02786">
    <property type="entry name" value="CPSase_L_D2"/>
    <property type="match status" value="1"/>
</dbReference>
<evidence type="ECO:0000256" key="1">
    <source>
        <dbReference type="ARBA" id="ARBA00003761"/>
    </source>
</evidence>
<dbReference type="GO" id="GO:0005524">
    <property type="term" value="F:ATP binding"/>
    <property type="evidence" value="ECO:0007669"/>
    <property type="project" value="UniProtKB-UniRule"/>
</dbReference>
<keyword evidence="13" id="KW-0275">Fatty acid biosynthesis</keyword>
<dbReference type="InterPro" id="IPR005482">
    <property type="entry name" value="Biotin_COase_C"/>
</dbReference>
<evidence type="ECO:0000256" key="6">
    <source>
        <dbReference type="ARBA" id="ARBA00022723"/>
    </source>
</evidence>
<protein>
    <recommendedName>
        <fullName evidence="4 13">Biotin carboxylase</fullName>
        <ecNumber evidence="4 13">6.3.4.14</ecNumber>
    </recommendedName>
    <alternativeName>
        <fullName evidence="13">Acetyl-coenzyme A carboxylase biotin carboxylase subunit A</fullName>
    </alternativeName>
</protein>
<evidence type="ECO:0000256" key="2">
    <source>
        <dbReference type="ARBA" id="ARBA00004956"/>
    </source>
</evidence>
<dbReference type="SMART" id="SM00878">
    <property type="entry name" value="Biotin_carb_C"/>
    <property type="match status" value="1"/>
</dbReference>
<evidence type="ECO:0000256" key="8">
    <source>
        <dbReference type="ARBA" id="ARBA00022840"/>
    </source>
</evidence>
<evidence type="ECO:0000256" key="11">
    <source>
        <dbReference type="ARBA" id="ARBA00048600"/>
    </source>
</evidence>
<comment type="subunit">
    <text evidence="3 13">Acetyl-CoA carboxylase is a heterohexamer of biotin carboxyl carrier protein, biotin carboxylase and the two subunits of carboxyl transferase in a 2:2 complex.</text>
</comment>
<dbReference type="SUPFAM" id="SSF56059">
    <property type="entry name" value="Glutathione synthetase ATP-binding domain-like"/>
    <property type="match status" value="1"/>
</dbReference>
<dbReference type="EMBL" id="CBXI010000044">
    <property type="protein sequence ID" value="CDL92722.1"/>
    <property type="molecule type" value="Genomic_DNA"/>
</dbReference>
<feature type="domain" description="ATP-grasp" evidence="14">
    <location>
        <begin position="120"/>
        <end position="317"/>
    </location>
</feature>
<evidence type="ECO:0000256" key="12">
    <source>
        <dbReference type="PROSITE-ProRule" id="PRU00409"/>
    </source>
</evidence>
<dbReference type="InterPro" id="IPR051602">
    <property type="entry name" value="ACC_Biotin_Carboxylase"/>
</dbReference>
<proteinExistence type="predicted"/>
<dbReference type="AlphaFoldDB" id="W6NLR1"/>
<keyword evidence="7 12" id="KW-0547">Nucleotide-binding</keyword>
<dbReference type="Pfam" id="PF00289">
    <property type="entry name" value="Biotin_carb_N"/>
    <property type="match status" value="1"/>
</dbReference>
<gene>
    <name evidence="16" type="ORF">CTDIVETGP_2792</name>
</gene>
<dbReference type="GO" id="GO:0046872">
    <property type="term" value="F:metal ion binding"/>
    <property type="evidence" value="ECO:0007669"/>
    <property type="project" value="UniProtKB-KW"/>
</dbReference>
<name>W6NLR1_CLOTY</name>
<dbReference type="NCBIfam" id="TIGR00514">
    <property type="entry name" value="accC"/>
    <property type="match status" value="1"/>
</dbReference>
<dbReference type="PROSITE" id="PS50975">
    <property type="entry name" value="ATP_GRASP"/>
    <property type="match status" value="1"/>
</dbReference>
<comment type="caution">
    <text evidence="16">The sequence shown here is derived from an EMBL/GenBank/DDBJ whole genome shotgun (WGS) entry which is preliminary data.</text>
</comment>
<evidence type="ECO:0000256" key="4">
    <source>
        <dbReference type="ARBA" id="ARBA00013263"/>
    </source>
</evidence>
<dbReference type="InterPro" id="IPR004549">
    <property type="entry name" value="Acetyl_CoA_COase_biotin_COase"/>
</dbReference>
<dbReference type="GO" id="GO:2001295">
    <property type="term" value="P:malonyl-CoA biosynthetic process"/>
    <property type="evidence" value="ECO:0007669"/>
    <property type="project" value="UniProtKB-UniPathway"/>
</dbReference>
<dbReference type="PROSITE" id="PS50979">
    <property type="entry name" value="BC"/>
    <property type="match status" value="1"/>
</dbReference>
<dbReference type="SUPFAM" id="SSF52440">
    <property type="entry name" value="PreATP-grasp domain"/>
    <property type="match status" value="1"/>
</dbReference>
<dbReference type="InterPro" id="IPR011054">
    <property type="entry name" value="Rudment_hybrid_motif"/>
</dbReference>
<evidence type="ECO:0000313" key="17">
    <source>
        <dbReference type="Proteomes" id="UP000019482"/>
    </source>
</evidence>
<dbReference type="PANTHER" id="PTHR48095">
    <property type="entry name" value="PYRUVATE CARBOXYLASE SUBUNIT A"/>
    <property type="match status" value="1"/>
</dbReference>
<evidence type="ECO:0000256" key="7">
    <source>
        <dbReference type="ARBA" id="ARBA00022741"/>
    </source>
</evidence>
<evidence type="ECO:0000256" key="10">
    <source>
        <dbReference type="ARBA" id="ARBA00023267"/>
    </source>
</evidence>
<sequence>MFKKILIANRGEIAVRIIRACHELGISAVAIYSESDRDSLHVKLADETYCIGKTSAKDTYLNINSIINIAIHSKSDAIHPGYGFLSESSTFAKTCEEFNISFIGPDYRIIDSLGDKSNAKETMKNANVPIIMGTEGEIESKEKAVEIADEIGYPVIVKASAGGGGKGMRVARNRAELVHAIEDSEKEAENYFGNAALYLEKYLENTRHVEIQIIGDNYGNIVYLGERDCTIQRRHQKLVEESPSPALNDRLREEMGSAAVRACRAVNYNSLGTVEFLLDADNKFYFMEMNTRVQVEHGVTETITGIDLIKEQICIAQGKNLSFSQGDVKGNGCAIECRINAENPYRDFMPCPGKINKYIAPGGIGIRIDSSAYSGYTISPFYDSMISKVIAWGRDRNEAIDRMKRALGEFVIEGVDTTIDFHKKLMENKIFRSGNFNTKFLEENKIL</sequence>